<reference evidence="3 4" key="1">
    <citation type="submission" date="2020-10" db="EMBL/GenBank/DDBJ databases">
        <title>Connecting structure to function with the recovery of over 1000 high-quality activated sludge metagenome-assembled genomes encoding full-length rRNA genes using long-read sequencing.</title>
        <authorList>
            <person name="Singleton C.M."/>
            <person name="Petriglieri F."/>
            <person name="Kristensen J.M."/>
            <person name="Kirkegaard R.H."/>
            <person name="Michaelsen T.Y."/>
            <person name="Andersen M.H."/>
            <person name="Karst S.M."/>
            <person name="Dueholm M.S."/>
            <person name="Nielsen P.H."/>
            <person name="Albertsen M."/>
        </authorList>
    </citation>
    <scope>NUCLEOTIDE SEQUENCE [LARGE SCALE GENOMIC DNA]</scope>
    <source>
        <strain evidence="3">AalE_18-Q3-R2-46_BAT3C.188</strain>
    </source>
</reference>
<proteinExistence type="predicted"/>
<feature type="domain" description="TfuA-like core" evidence="2">
    <location>
        <begin position="13"/>
        <end position="132"/>
    </location>
</feature>
<name>A0A935CE37_9MICO</name>
<evidence type="ECO:0000256" key="1">
    <source>
        <dbReference type="SAM" id="MobiDB-lite"/>
    </source>
</evidence>
<dbReference type="InterPro" id="IPR012924">
    <property type="entry name" value="TfuA_core"/>
</dbReference>
<evidence type="ECO:0000259" key="2">
    <source>
        <dbReference type="Pfam" id="PF07812"/>
    </source>
</evidence>
<comment type="caution">
    <text evidence="3">The sequence shown here is derived from an EMBL/GenBank/DDBJ whole genome shotgun (WGS) entry which is preliminary data.</text>
</comment>
<gene>
    <name evidence="3" type="ORF">IPF40_10075</name>
</gene>
<evidence type="ECO:0000313" key="3">
    <source>
        <dbReference type="EMBL" id="MBK6301367.1"/>
    </source>
</evidence>
<organism evidence="3 4">
    <name type="scientific">Candidatus Phosphoribacter hodrii</name>
    <dbReference type="NCBI Taxonomy" id="2953743"/>
    <lineage>
        <taxon>Bacteria</taxon>
        <taxon>Bacillati</taxon>
        <taxon>Actinomycetota</taxon>
        <taxon>Actinomycetes</taxon>
        <taxon>Micrococcales</taxon>
        <taxon>Dermatophilaceae</taxon>
        <taxon>Candidatus Phosphoribacter</taxon>
    </lineage>
</organism>
<accession>A0A935CE37</accession>
<evidence type="ECO:0000313" key="4">
    <source>
        <dbReference type="Proteomes" id="UP000718281"/>
    </source>
</evidence>
<dbReference type="AlphaFoldDB" id="A0A935CE37"/>
<feature type="region of interest" description="Disordered" evidence="1">
    <location>
        <begin position="393"/>
        <end position="412"/>
    </location>
</feature>
<dbReference type="Proteomes" id="UP000718281">
    <property type="component" value="Unassembled WGS sequence"/>
</dbReference>
<dbReference type="EMBL" id="JADIXZ010000004">
    <property type="protein sequence ID" value="MBK6301367.1"/>
    <property type="molecule type" value="Genomic_DNA"/>
</dbReference>
<dbReference type="Pfam" id="PF07812">
    <property type="entry name" value="TfuA"/>
    <property type="match status" value="1"/>
</dbReference>
<sequence>MAHGEARVIGLVDGVFGSVGSVWHKEILFAISRGCQVFGGASMGALRAAECRSFGIRGVGTVYAAYADGELEDDDEVAVSHLDAAFGYECLTVPMVTVRAALSAAVSVGLLPERDHERALQAAKNVFYADRTWDVLGREWGALDQDWGPDVTLFAQQPQHDVKAVDAAAVLRAVQSARPEDGPRQADWQMEPTVFWRRLVQETDFPSVAPWFEDDGAQVSLARRIDVVRGALLDPGHAQLGTRARLFAHLVYQVCEALGIAPSAREVQERSERIRRVLGLGDARTTRQWLLASKLTVAEWQRAIRFQLMAERLGEEYAAELRHQVPMLVAASGGWAQVEHLAEPMQLGVEGESPSVVLTALATRPDMPSAATLEDLAARLGFTSLTEFLSTTGVDPGDTQAATDVVERRAPQ</sequence>
<protein>
    <submittedName>
        <fullName evidence="3">TfuA domain-containing protein</fullName>
    </submittedName>
</protein>